<evidence type="ECO:0000259" key="15">
    <source>
        <dbReference type="PROSITE" id="PS50873"/>
    </source>
</evidence>
<dbReference type="SUPFAM" id="SSF48113">
    <property type="entry name" value="Heme-dependent peroxidases"/>
    <property type="match status" value="1"/>
</dbReference>
<keyword evidence="3" id="KW-0575">Peroxidase</keyword>
<evidence type="ECO:0000256" key="10">
    <source>
        <dbReference type="PIRSR" id="PIRSR600823-3"/>
    </source>
</evidence>
<evidence type="ECO:0000256" key="1">
    <source>
        <dbReference type="ARBA" id="ARBA00000189"/>
    </source>
</evidence>
<feature type="binding site" evidence="10">
    <location>
        <position position="1040"/>
    </location>
    <ligand>
        <name>Ca(2+)</name>
        <dbReference type="ChEBI" id="CHEBI:29108"/>
        <label>1</label>
    </ligand>
</feature>
<evidence type="ECO:0000256" key="13">
    <source>
        <dbReference type="SAM" id="Coils"/>
    </source>
</evidence>
<feature type="coiled-coil region" evidence="13">
    <location>
        <begin position="757"/>
        <end position="784"/>
    </location>
</feature>
<evidence type="ECO:0000256" key="12">
    <source>
        <dbReference type="RuleBase" id="RU004241"/>
    </source>
</evidence>
<reference evidence="16" key="1">
    <citation type="submission" date="2016-03" db="EMBL/GenBank/DDBJ databases">
        <title>Mechanisms controlling the formation of the plant cell surface in tip-growing cells are functionally conserved among land plants.</title>
        <authorList>
            <person name="Honkanen S."/>
            <person name="Jones V.A."/>
            <person name="Morieri G."/>
            <person name="Champion C."/>
            <person name="Hetherington A.J."/>
            <person name="Kelly S."/>
            <person name="Saint-Marcoux D."/>
            <person name="Proust H."/>
            <person name="Prescott H."/>
            <person name="Dolan L."/>
        </authorList>
    </citation>
    <scope>NUCLEOTIDE SEQUENCE [LARGE SCALE GENOMIC DNA]</scope>
    <source>
        <tissue evidence="16">Whole gametophyte</tissue>
    </source>
</reference>
<dbReference type="Pfam" id="PF00141">
    <property type="entry name" value="peroxidase"/>
    <property type="match status" value="1"/>
</dbReference>
<evidence type="ECO:0000256" key="2">
    <source>
        <dbReference type="ARBA" id="ARBA00001970"/>
    </source>
</evidence>
<dbReference type="GO" id="GO:0006979">
    <property type="term" value="P:response to oxidative stress"/>
    <property type="evidence" value="ECO:0007669"/>
    <property type="project" value="InterPro"/>
</dbReference>
<evidence type="ECO:0000256" key="5">
    <source>
        <dbReference type="ARBA" id="ARBA00022723"/>
    </source>
</evidence>
<dbReference type="Gene3D" id="3.80.10.10">
    <property type="entry name" value="Ribonuclease Inhibitor"/>
    <property type="match status" value="1"/>
</dbReference>
<keyword evidence="6" id="KW-0560">Oxidoreductase</keyword>
<keyword evidence="17" id="KW-1185">Reference proteome</keyword>
<feature type="disulfide bond" evidence="11">
    <location>
        <begin position="1085"/>
        <end position="1292"/>
    </location>
</feature>
<feature type="binding site" evidence="10">
    <location>
        <position position="1044"/>
    </location>
    <ligand>
        <name>Ca(2+)</name>
        <dbReference type="ChEBI" id="CHEBI:29108"/>
        <label>1</label>
    </ligand>
</feature>
<proteinExistence type="inferred from homology"/>
<evidence type="ECO:0000256" key="11">
    <source>
        <dbReference type="PIRSR" id="PIRSR600823-5"/>
    </source>
</evidence>
<evidence type="ECO:0000256" key="6">
    <source>
        <dbReference type="ARBA" id="ARBA00023002"/>
    </source>
</evidence>
<feature type="binding site" evidence="10">
    <location>
        <position position="1042"/>
    </location>
    <ligand>
        <name>Ca(2+)</name>
        <dbReference type="ChEBI" id="CHEBI:29108"/>
        <label>1</label>
    </ligand>
</feature>
<dbReference type="InterPro" id="IPR032675">
    <property type="entry name" value="LRR_dom_sf"/>
</dbReference>
<dbReference type="SUPFAM" id="SSF52047">
    <property type="entry name" value="RNI-like"/>
    <property type="match status" value="1"/>
</dbReference>
<evidence type="ECO:0000256" key="7">
    <source>
        <dbReference type="ARBA" id="ARBA00023004"/>
    </source>
</evidence>
<dbReference type="GO" id="GO:0042744">
    <property type="term" value="P:hydrogen peroxide catabolic process"/>
    <property type="evidence" value="ECO:0007669"/>
    <property type="project" value="InterPro"/>
</dbReference>
<feature type="binding site" evidence="9">
    <location>
        <position position="1137"/>
    </location>
    <ligand>
        <name>substrate</name>
    </ligand>
</feature>
<comment type="cofactor">
    <cofactor evidence="10">
        <name>Ca(2+)</name>
        <dbReference type="ChEBI" id="CHEBI:29108"/>
    </cofactor>
    <text evidence="10">Binds 2 calcium ions per subunit.</text>
</comment>
<keyword evidence="4" id="KW-0349">Heme</keyword>
<feature type="domain" description="Plant heme peroxidase family profile" evidence="15">
    <location>
        <begin position="1039"/>
        <end position="1296"/>
    </location>
</feature>
<evidence type="ECO:0000256" key="8">
    <source>
        <dbReference type="ARBA" id="ARBA00023157"/>
    </source>
</evidence>
<dbReference type="Proteomes" id="UP000077202">
    <property type="component" value="Unassembled WGS sequence"/>
</dbReference>
<feature type="region of interest" description="Disordered" evidence="14">
    <location>
        <begin position="1"/>
        <end position="26"/>
    </location>
</feature>
<keyword evidence="7" id="KW-0408">Iron</keyword>
<keyword evidence="5 10" id="KW-0479">Metal-binding</keyword>
<feature type="binding site" evidence="10">
    <location>
        <position position="1053"/>
    </location>
    <ligand>
        <name>Ca(2+)</name>
        <dbReference type="ChEBI" id="CHEBI:29108"/>
        <label>1</label>
    </ligand>
</feature>
<protein>
    <recommendedName>
        <fullName evidence="15">Plant heme peroxidase family profile domain-containing protein</fullName>
    </recommendedName>
</protein>
<keyword evidence="8 11" id="KW-1015">Disulfide bond</keyword>
<accession>A0A176WD76</accession>
<comment type="similarity">
    <text evidence="12">Belongs to the peroxidase family.</text>
</comment>
<evidence type="ECO:0000256" key="14">
    <source>
        <dbReference type="SAM" id="MobiDB-lite"/>
    </source>
</evidence>
<dbReference type="PRINTS" id="PR00461">
    <property type="entry name" value="PLPEROXIDASE"/>
</dbReference>
<evidence type="ECO:0000313" key="17">
    <source>
        <dbReference type="Proteomes" id="UP000077202"/>
    </source>
</evidence>
<comment type="caution">
    <text evidence="16">The sequence shown here is derived from an EMBL/GenBank/DDBJ whole genome shotgun (WGS) entry which is preliminary data.</text>
</comment>
<dbReference type="FunFam" id="1.10.420.10:FF:000001">
    <property type="entry name" value="Peroxidase"/>
    <property type="match status" value="1"/>
</dbReference>
<feature type="disulfide bond" evidence="11">
    <location>
        <begin position="1170"/>
        <end position="1202"/>
    </location>
</feature>
<organism evidence="16 17">
    <name type="scientific">Marchantia polymorpha subsp. ruderalis</name>
    <dbReference type="NCBI Taxonomy" id="1480154"/>
    <lineage>
        <taxon>Eukaryota</taxon>
        <taxon>Viridiplantae</taxon>
        <taxon>Streptophyta</taxon>
        <taxon>Embryophyta</taxon>
        <taxon>Marchantiophyta</taxon>
        <taxon>Marchantiopsida</taxon>
        <taxon>Marchantiidae</taxon>
        <taxon>Marchantiales</taxon>
        <taxon>Marchantiaceae</taxon>
        <taxon>Marchantia</taxon>
    </lineage>
</organism>
<dbReference type="Gene3D" id="1.10.420.10">
    <property type="entry name" value="Peroxidase, domain 2"/>
    <property type="match status" value="1"/>
</dbReference>
<dbReference type="CDD" id="cd00693">
    <property type="entry name" value="secretory_peroxidase"/>
    <property type="match status" value="1"/>
</dbReference>
<dbReference type="InterPro" id="IPR002016">
    <property type="entry name" value="Haem_peroxidase"/>
</dbReference>
<evidence type="ECO:0000313" key="16">
    <source>
        <dbReference type="EMBL" id="OAE31067.1"/>
    </source>
</evidence>
<dbReference type="PANTHER" id="PTHR47679:SF1">
    <property type="entry name" value="PROTEIN TORNADO 1"/>
    <property type="match status" value="1"/>
</dbReference>
<dbReference type="GO" id="GO:0046872">
    <property type="term" value="F:metal ion binding"/>
    <property type="evidence" value="ECO:0007669"/>
    <property type="project" value="UniProtKB-KW"/>
</dbReference>
<evidence type="ECO:0000256" key="3">
    <source>
        <dbReference type="ARBA" id="ARBA00022559"/>
    </source>
</evidence>
<keyword evidence="10" id="KW-0106">Calcium</keyword>
<dbReference type="GO" id="GO:0140825">
    <property type="term" value="F:lactoperoxidase activity"/>
    <property type="evidence" value="ECO:0007669"/>
    <property type="project" value="UniProtKB-EC"/>
</dbReference>
<comment type="catalytic activity">
    <reaction evidence="1">
        <text>2 a phenolic donor + H2O2 = 2 a phenolic radical donor + 2 H2O</text>
        <dbReference type="Rhea" id="RHEA:56136"/>
        <dbReference type="ChEBI" id="CHEBI:15377"/>
        <dbReference type="ChEBI" id="CHEBI:16240"/>
        <dbReference type="ChEBI" id="CHEBI:139520"/>
        <dbReference type="ChEBI" id="CHEBI:139521"/>
        <dbReference type="EC" id="1.11.1.7"/>
    </reaction>
</comment>
<comment type="cofactor">
    <cofactor evidence="2">
        <name>heme b</name>
        <dbReference type="ChEBI" id="CHEBI:60344"/>
    </cofactor>
</comment>
<dbReference type="Gene3D" id="1.10.520.10">
    <property type="match status" value="1"/>
</dbReference>
<feature type="coiled-coil region" evidence="13">
    <location>
        <begin position="834"/>
        <end position="871"/>
    </location>
</feature>
<gene>
    <name evidence="16" type="ORF">AXG93_4031s1180</name>
</gene>
<keyword evidence="13" id="KW-0175">Coiled coil</keyword>
<evidence type="ECO:0000256" key="4">
    <source>
        <dbReference type="ARBA" id="ARBA00022617"/>
    </source>
</evidence>
<feature type="binding site" evidence="10">
    <location>
        <position position="1216"/>
    </location>
    <ligand>
        <name>Ca(2+)</name>
        <dbReference type="ChEBI" id="CHEBI:29108"/>
        <label>2</label>
    </ligand>
</feature>
<dbReference type="PANTHER" id="PTHR47679">
    <property type="entry name" value="PROTEIN TORNADO 1"/>
    <property type="match status" value="1"/>
</dbReference>
<evidence type="ECO:0000256" key="9">
    <source>
        <dbReference type="PIRSR" id="PIRSR600823-2"/>
    </source>
</evidence>
<name>A0A176WD76_MARPO</name>
<dbReference type="EMBL" id="LVLJ01001187">
    <property type="protein sequence ID" value="OAE31067.1"/>
    <property type="molecule type" value="Genomic_DNA"/>
</dbReference>
<dbReference type="PROSITE" id="PS50873">
    <property type="entry name" value="PEROXIDASE_4"/>
    <property type="match status" value="1"/>
</dbReference>
<dbReference type="GO" id="GO:0020037">
    <property type="term" value="F:heme binding"/>
    <property type="evidence" value="ECO:0007669"/>
    <property type="project" value="InterPro"/>
</dbReference>
<dbReference type="InterPro" id="IPR000823">
    <property type="entry name" value="Peroxidase_pln"/>
</dbReference>
<dbReference type="InterPro" id="IPR010255">
    <property type="entry name" value="Haem_peroxidase_sf"/>
</dbReference>
<dbReference type="InterPro" id="IPR033905">
    <property type="entry name" value="Secretory_peroxidase"/>
</dbReference>
<feature type="region of interest" description="Disordered" evidence="14">
    <location>
        <begin position="381"/>
        <end position="417"/>
    </location>
</feature>
<feature type="binding site" evidence="10">
    <location>
        <position position="1219"/>
    </location>
    <ligand>
        <name>Ca(2+)</name>
        <dbReference type="ChEBI" id="CHEBI:29108"/>
        <label>2</label>
    </ligand>
</feature>
<sequence length="1306" mass="145718">MEGAGASNVSHAAETQGMDSADEEPDLPSAVQDLIRSLIRSLEANESGVVWREIASLSSTWRLRVLEAIGSCNTIPILDVNRICDGNISRFTESEWEVLFRGFKSSTVLRVIFLNKLEWSSDAEVESLCSQIGSILNTSSILYLRIGHIKLSARCWLSLASGLRGNSDSKLNYLDLEDAWEETSAVKHVADMVNSGLNVLRIGEIDDMEEEAVGILSQALIQSSSLKGLILEKGSGDRGAALLLRGLAGDDGNRSIEGLWLWDMDGLGGCLRELLTSNTSLKEVTLRNLRMSPEDWRQLGVVILDNAIATHTKVHFSDDVVRGGYNISDNWESIEALACAASSENKDPTLEFLLHSSTEDGFMLSLNLLGSMESPAFVPAREHKSHSLGSASKRARRRGVQGHDGGTPSEFDSPGNKCLRHLMGKGRKGGDYSRGPQAESEAAAYMSVFIEAKLKLGDSKVGRLFLCGSTRACKVLCMSKLRQTLMRIVQCKSWFGTKLNNLFRTKGLGQNFEDEENKRTLRGSYSSKDGFVDEIVFAGLIEEFLKKQPQGQRGVDKDVIENILINLDLCFKMFMRRKLISEMTVLKDTITCSRHYLGVFLDDHQIYLEQGTSRNYLDVLMLCSDHKSREVAIKYLMKHIVHELISFCASSKGCPGVALVLSVIQTRCVEMLIPSHLRGAILIEELKSNFIRDINEKLEDFQSDRFHLVKEEELFSYEHIWPLIEGHITEITFERAKELLWESDMEAVVNEIRQKRMQQLESFQQDLSQQLESLQQGLNEVNEDLIHSYPENENMLINSIFPDVEDSNQSSPRCLSRASSSMENPATRLLWEKMDQVERKVDGVDERLKSVQRLEIKIEQILSLQQELQSTLSDFMSKVDRIVDYLREFQHARTPKRPYVTDAVGFFYRMSANLHFGKTVRLHLMCESATRFHPVKDQEGLKIRVDMDNRAWISKTIEISFKVMHYAMKAGLDVTLGLGQVIPDWADLKSDIVKLDGISDSDRRVVLKGGKSKELKEAWLRIQQTLAPINYSAVFKLYQGCDGSVLVDGPGTEKASHVNEKLAGFEVIDAAKAAVEAVCPVVVSCADILAYAARDSRVEIRAPHAWDNALNGTGWAVQGGRKDGNVSVASRAEAELPPPMFEVSQLIDSFSRRGLSARQMVVLSGGVGVCDKFVSRLYDFSSTFLTDPSIDPAYATELKNICPQHSFNTSIKVFMDVITPTSAGVFEANYYKTLQEHKGLLTSDQLLFDDSRTRAVVTSLLNNRRFQKESGKAMRAMGAVGVTTVGQIRTKCSAVNAEEMMPSSCP</sequence>